<feature type="domain" description="Ig-like" evidence="8">
    <location>
        <begin position="163"/>
        <end position="236"/>
    </location>
</feature>
<dbReference type="GO" id="GO:0042113">
    <property type="term" value="P:B cell activation"/>
    <property type="evidence" value="ECO:0007669"/>
    <property type="project" value="UniProtKB-ARBA"/>
</dbReference>
<keyword evidence="3" id="KW-1003">Cell membrane</keyword>
<dbReference type="GO" id="GO:1903131">
    <property type="term" value="P:mononuclear cell differentiation"/>
    <property type="evidence" value="ECO:0007669"/>
    <property type="project" value="UniProtKB-ARBA"/>
</dbReference>
<feature type="domain" description="Ig-like" evidence="8">
    <location>
        <begin position="249"/>
        <end position="356"/>
    </location>
</feature>
<dbReference type="SUPFAM" id="SSF48726">
    <property type="entry name" value="Immunoglobulin"/>
    <property type="match status" value="3"/>
</dbReference>
<dbReference type="SMART" id="SM00407">
    <property type="entry name" value="IGc1"/>
    <property type="match status" value="2"/>
</dbReference>
<dbReference type="FunFam" id="2.60.40.10:FF:000998">
    <property type="entry name" value="Immunoglobulin heavy constant epsilon"/>
    <property type="match status" value="1"/>
</dbReference>
<evidence type="ECO:0000313" key="10">
    <source>
        <dbReference type="Proteomes" id="UP000694545"/>
    </source>
</evidence>
<keyword evidence="4" id="KW-0964">Secreted</keyword>
<dbReference type="PROSITE" id="PS50835">
    <property type="entry name" value="IG_LIKE"/>
    <property type="match status" value="3"/>
</dbReference>
<dbReference type="Proteomes" id="UP000694545">
    <property type="component" value="Unplaced"/>
</dbReference>
<accession>A0A8D2LE96</accession>
<reference evidence="9" key="2">
    <citation type="submission" date="2025-09" db="UniProtKB">
        <authorList>
            <consortium name="Ensembl"/>
        </authorList>
    </citation>
    <scope>IDENTIFICATION</scope>
</reference>
<organism evidence="9 10">
    <name type="scientific">Varanus komodoensis</name>
    <name type="common">Komodo dragon</name>
    <dbReference type="NCBI Taxonomy" id="61221"/>
    <lineage>
        <taxon>Eukaryota</taxon>
        <taxon>Metazoa</taxon>
        <taxon>Chordata</taxon>
        <taxon>Craniata</taxon>
        <taxon>Vertebrata</taxon>
        <taxon>Euteleostomi</taxon>
        <taxon>Lepidosauria</taxon>
        <taxon>Squamata</taxon>
        <taxon>Bifurcata</taxon>
        <taxon>Unidentata</taxon>
        <taxon>Episquamata</taxon>
        <taxon>Toxicofera</taxon>
        <taxon>Anguimorpha</taxon>
        <taxon>Paleoanguimorpha</taxon>
        <taxon>Varanoidea</taxon>
        <taxon>Varanidae</taxon>
        <taxon>Varanus</taxon>
    </lineage>
</organism>
<protein>
    <recommendedName>
        <fullName evidence="8">Ig-like domain-containing protein</fullName>
    </recommendedName>
</protein>
<evidence type="ECO:0000256" key="7">
    <source>
        <dbReference type="ARBA" id="ARBA00023319"/>
    </source>
</evidence>
<keyword evidence="10" id="KW-1185">Reference proteome</keyword>
<dbReference type="PROSITE" id="PS00290">
    <property type="entry name" value="IG_MHC"/>
    <property type="match status" value="2"/>
</dbReference>
<dbReference type="Pfam" id="PF07654">
    <property type="entry name" value="C1-set"/>
    <property type="match status" value="3"/>
</dbReference>
<evidence type="ECO:0000256" key="3">
    <source>
        <dbReference type="ARBA" id="ARBA00022475"/>
    </source>
</evidence>
<evidence type="ECO:0000313" key="9">
    <source>
        <dbReference type="Ensembl" id="ENSVKKP00000020604.1"/>
    </source>
</evidence>
<evidence type="ECO:0000256" key="4">
    <source>
        <dbReference type="ARBA" id="ARBA00022525"/>
    </source>
</evidence>
<evidence type="ECO:0000259" key="8">
    <source>
        <dbReference type="PROSITE" id="PS50835"/>
    </source>
</evidence>
<reference evidence="9" key="1">
    <citation type="submission" date="2025-08" db="UniProtKB">
        <authorList>
            <consortium name="Ensembl"/>
        </authorList>
    </citation>
    <scope>IDENTIFICATION</scope>
</reference>
<dbReference type="FunFam" id="2.60.40.10:FF:000463">
    <property type="entry name" value="Immunoglobulin heavy constant gamma 1"/>
    <property type="match status" value="1"/>
</dbReference>
<dbReference type="GO" id="GO:0005576">
    <property type="term" value="C:extracellular region"/>
    <property type="evidence" value="ECO:0007669"/>
    <property type="project" value="UniProtKB-SubCell"/>
</dbReference>
<evidence type="ECO:0000256" key="1">
    <source>
        <dbReference type="ARBA" id="ARBA00004236"/>
    </source>
</evidence>
<dbReference type="InterPro" id="IPR003597">
    <property type="entry name" value="Ig_C1-set"/>
</dbReference>
<evidence type="ECO:0000256" key="2">
    <source>
        <dbReference type="ARBA" id="ARBA00004613"/>
    </source>
</evidence>
<comment type="subcellular location">
    <subcellularLocation>
        <location evidence="1">Cell membrane</location>
    </subcellularLocation>
    <subcellularLocation>
        <location evidence="2">Secreted</location>
    </subcellularLocation>
</comment>
<dbReference type="InterPro" id="IPR036179">
    <property type="entry name" value="Ig-like_dom_sf"/>
</dbReference>
<dbReference type="InterPro" id="IPR003006">
    <property type="entry name" value="Ig/MHC_CS"/>
</dbReference>
<keyword evidence="7" id="KW-0393">Immunoglobulin domain</keyword>
<sequence length="362" mass="40292">TWKTGRRNGNNRETWTGTFQSPKSRDFFISVTSSKEPVPPEVQLLHSSCDSRSGDADIELVCLIQGFYPEDLEVEWLVGGKSGLLASRTDTPRRDDTGYTFSTTSRANVSQADWLEGNTYHCQVTHPATFVSPATSGCQSSGISTYIRQPTPKDLYVNRTPKILCVMINLVSEEGLSITWSREKQGPLNPQPLDVEEELNGTYTAISTLPVTVEEWSLGERFTCTMQHTSFSAPITMTTSKRTEPSRAPKIYLFPPHHEELTAPQKQSAGEATVHLTCLIVNFIPRDISVQWLMNDNAVPEDHYVNSPAMKGNQDGAYIMFSGLQIDQAAWEAGNEFTCMAVHEGFEEKISQRTVQKSSGKK</sequence>
<dbReference type="AlphaFoldDB" id="A0A8D2LE96"/>
<dbReference type="CDD" id="cd05768">
    <property type="entry name" value="IgC1_CH3_IgAGD_CH4_IgAEM"/>
    <property type="match status" value="1"/>
</dbReference>
<dbReference type="InterPro" id="IPR007110">
    <property type="entry name" value="Ig-like_dom"/>
</dbReference>
<evidence type="ECO:0000256" key="5">
    <source>
        <dbReference type="ARBA" id="ARBA00023136"/>
    </source>
</evidence>
<dbReference type="FunFam" id="2.60.40.10:FF:001690">
    <property type="entry name" value="Immunoglobulin heavy constant epsilon"/>
    <property type="match status" value="1"/>
</dbReference>
<keyword evidence="5" id="KW-0472">Membrane</keyword>
<dbReference type="InterPro" id="IPR050380">
    <property type="entry name" value="Immune_Resp_Modulators"/>
</dbReference>
<feature type="domain" description="Ig-like" evidence="8">
    <location>
        <begin position="40"/>
        <end position="144"/>
    </location>
</feature>
<dbReference type="PANTHER" id="PTHR23411">
    <property type="entry name" value="TAPASIN"/>
    <property type="match status" value="1"/>
</dbReference>
<evidence type="ECO:0000256" key="6">
    <source>
        <dbReference type="ARBA" id="ARBA00023157"/>
    </source>
</evidence>
<name>A0A8D2LE96_VARKO</name>
<dbReference type="GO" id="GO:0005886">
    <property type="term" value="C:plasma membrane"/>
    <property type="evidence" value="ECO:0007669"/>
    <property type="project" value="UniProtKB-SubCell"/>
</dbReference>
<proteinExistence type="predicted"/>
<dbReference type="Ensembl" id="ENSVKKT00000021111.1">
    <property type="protein sequence ID" value="ENSVKKP00000020604.1"/>
    <property type="gene ID" value="ENSVKKG00000013837.1"/>
</dbReference>
<dbReference type="Gene3D" id="2.60.40.10">
    <property type="entry name" value="Immunoglobulins"/>
    <property type="match status" value="3"/>
</dbReference>
<keyword evidence="6" id="KW-1015">Disulfide bond</keyword>
<dbReference type="InterPro" id="IPR013783">
    <property type="entry name" value="Ig-like_fold"/>
</dbReference>